<evidence type="ECO:0000313" key="3">
    <source>
        <dbReference type="Proteomes" id="UP000282654"/>
    </source>
</evidence>
<protein>
    <submittedName>
        <fullName evidence="2">DegV family protein with EDD domain</fullName>
    </submittedName>
</protein>
<keyword evidence="1" id="KW-0446">Lipid-binding</keyword>
<dbReference type="Gene3D" id="3.40.50.10170">
    <property type="match status" value="1"/>
</dbReference>
<dbReference type="Proteomes" id="UP000282654">
    <property type="component" value="Unassembled WGS sequence"/>
</dbReference>
<dbReference type="InterPro" id="IPR050270">
    <property type="entry name" value="DegV_domain_contain"/>
</dbReference>
<dbReference type="Gene3D" id="3.30.1180.10">
    <property type="match status" value="1"/>
</dbReference>
<dbReference type="GO" id="GO:0008289">
    <property type="term" value="F:lipid binding"/>
    <property type="evidence" value="ECO:0007669"/>
    <property type="project" value="UniProtKB-KW"/>
</dbReference>
<dbReference type="InterPro" id="IPR003797">
    <property type="entry name" value="DegV"/>
</dbReference>
<dbReference type="AlphaFoldDB" id="A0A3N5BS16"/>
<accession>A0A3N5BS16</accession>
<evidence type="ECO:0000313" key="2">
    <source>
        <dbReference type="EMBL" id="RPF46551.1"/>
    </source>
</evidence>
<dbReference type="PROSITE" id="PS51482">
    <property type="entry name" value="DEGV"/>
    <property type="match status" value="1"/>
</dbReference>
<gene>
    <name evidence="2" type="ORF">EDD75_0788</name>
</gene>
<dbReference type="NCBIfam" id="TIGR00762">
    <property type="entry name" value="DegV"/>
    <property type="match status" value="1"/>
</dbReference>
<dbReference type="RefSeq" id="WP_170157699.1">
    <property type="nucleotide sequence ID" value="NZ_RKRE01000002.1"/>
</dbReference>
<reference evidence="2 3" key="1">
    <citation type="submission" date="2018-11" db="EMBL/GenBank/DDBJ databases">
        <title>Genomic Encyclopedia of Type Strains, Phase IV (KMG-IV): sequencing the most valuable type-strain genomes for metagenomic binning, comparative biology and taxonomic classification.</title>
        <authorList>
            <person name="Goeker M."/>
        </authorList>
    </citation>
    <scope>NUCLEOTIDE SEQUENCE [LARGE SCALE GENOMIC DNA]</scope>
    <source>
        <strain evidence="2 3">DSM 102936</strain>
    </source>
</reference>
<dbReference type="PANTHER" id="PTHR33434:SF2">
    <property type="entry name" value="FATTY ACID-BINDING PROTEIN TM_1468"/>
    <property type="match status" value="1"/>
</dbReference>
<comment type="caution">
    <text evidence="2">The sequence shown here is derived from an EMBL/GenBank/DDBJ whole genome shotgun (WGS) entry which is preliminary data.</text>
</comment>
<dbReference type="SUPFAM" id="SSF82549">
    <property type="entry name" value="DAK1/DegV-like"/>
    <property type="match status" value="1"/>
</dbReference>
<name>A0A3N5BS16_9THEO</name>
<evidence type="ECO:0000256" key="1">
    <source>
        <dbReference type="ARBA" id="ARBA00023121"/>
    </source>
</evidence>
<proteinExistence type="predicted"/>
<dbReference type="Pfam" id="PF02645">
    <property type="entry name" value="DegV"/>
    <property type="match status" value="1"/>
</dbReference>
<dbReference type="EMBL" id="RKRE01000002">
    <property type="protein sequence ID" value="RPF46551.1"/>
    <property type="molecule type" value="Genomic_DNA"/>
</dbReference>
<dbReference type="PANTHER" id="PTHR33434">
    <property type="entry name" value="DEGV DOMAIN-CONTAINING PROTEIN DR_1986-RELATED"/>
    <property type="match status" value="1"/>
</dbReference>
<organism evidence="2 3">
    <name type="scientific">Thermodesulfitimonas autotrophica</name>
    <dbReference type="NCBI Taxonomy" id="1894989"/>
    <lineage>
        <taxon>Bacteria</taxon>
        <taxon>Bacillati</taxon>
        <taxon>Bacillota</taxon>
        <taxon>Clostridia</taxon>
        <taxon>Thermoanaerobacterales</taxon>
        <taxon>Thermoanaerobacteraceae</taxon>
        <taxon>Thermodesulfitimonas</taxon>
    </lineage>
</organism>
<sequence>MQELAIVTDSTADLPPALAQEMGITIVPLKVIFGREVYRDGVDLDRTTFYQRLHAGEVATTSQPSPGEFEAAYRHLLTRAKSIVSIHISRRLSGTVNAAETARSLLPEADITVVDSRLVAGALGLVVRTAARAAQEGKPPAEVLSLIDQLITAIKVYFSIESLEYLRRGGRIGGAQALLGTILKINPILTLADGVIQPFEKVWGQKAALRRLAEIATAAAGNRPLFCQVLTGDNQETAAALASLLSGLPPGSTVETAAIGTVVAAHTGPGVYGIVFCPKRALEPVP</sequence>
<dbReference type="InterPro" id="IPR043168">
    <property type="entry name" value="DegV_C"/>
</dbReference>
<keyword evidence="3" id="KW-1185">Reference proteome</keyword>